<keyword evidence="2 4" id="KW-0238">DNA-binding</keyword>
<sequence>MMRSDAARNRAKVLAAAEAVLGEQGPAARMDEIARRAGVGVGTVYRHFATKEALYAALVSARVDLLLQEAARLRTGTEPQTAFFTFFTQIVADAASKKALTDALQGAGVDIKAEQTDQRTQMREALADLLHGAQRVGAIRPDVGMPEILALLRGASMAAETGEYSGPVLDRAVAVLFDGLRPSAISTAPMPPA</sequence>
<dbReference type="Pfam" id="PF00440">
    <property type="entry name" value="TetR_N"/>
    <property type="match status" value="1"/>
</dbReference>
<evidence type="ECO:0000256" key="1">
    <source>
        <dbReference type="ARBA" id="ARBA00023015"/>
    </source>
</evidence>
<evidence type="ECO:0000313" key="7">
    <source>
        <dbReference type="Proteomes" id="UP001595891"/>
    </source>
</evidence>
<feature type="DNA-binding region" description="H-T-H motif" evidence="4">
    <location>
        <begin position="29"/>
        <end position="48"/>
    </location>
</feature>
<evidence type="ECO:0000256" key="3">
    <source>
        <dbReference type="ARBA" id="ARBA00023163"/>
    </source>
</evidence>
<reference evidence="7" key="1">
    <citation type="journal article" date="2019" name="Int. J. Syst. Evol. Microbiol.">
        <title>The Global Catalogue of Microorganisms (GCM) 10K type strain sequencing project: providing services to taxonomists for standard genome sequencing and annotation.</title>
        <authorList>
            <consortium name="The Broad Institute Genomics Platform"/>
            <consortium name="The Broad Institute Genome Sequencing Center for Infectious Disease"/>
            <person name="Wu L."/>
            <person name="Ma J."/>
        </authorList>
    </citation>
    <scope>NUCLEOTIDE SEQUENCE [LARGE SCALE GENOMIC DNA]</scope>
    <source>
        <strain evidence="7">CCUG 49560</strain>
    </source>
</reference>
<dbReference type="PANTHER" id="PTHR30055">
    <property type="entry name" value="HTH-TYPE TRANSCRIPTIONAL REGULATOR RUTR"/>
    <property type="match status" value="1"/>
</dbReference>
<proteinExistence type="predicted"/>
<protein>
    <submittedName>
        <fullName evidence="6">TetR/AcrR family transcriptional regulator</fullName>
    </submittedName>
</protein>
<dbReference type="PANTHER" id="PTHR30055:SF234">
    <property type="entry name" value="HTH-TYPE TRANSCRIPTIONAL REGULATOR BETI"/>
    <property type="match status" value="1"/>
</dbReference>
<accession>A0ABV9E767</accession>
<evidence type="ECO:0000259" key="5">
    <source>
        <dbReference type="PROSITE" id="PS50977"/>
    </source>
</evidence>
<dbReference type="PRINTS" id="PR00455">
    <property type="entry name" value="HTHTETR"/>
</dbReference>
<dbReference type="InterPro" id="IPR036271">
    <property type="entry name" value="Tet_transcr_reg_TetR-rel_C_sf"/>
</dbReference>
<evidence type="ECO:0000256" key="2">
    <source>
        <dbReference type="ARBA" id="ARBA00023125"/>
    </source>
</evidence>
<dbReference type="InterPro" id="IPR049445">
    <property type="entry name" value="TetR_SbtR-like_C"/>
</dbReference>
<comment type="caution">
    <text evidence="6">The sequence shown here is derived from an EMBL/GenBank/DDBJ whole genome shotgun (WGS) entry which is preliminary data.</text>
</comment>
<name>A0ABV9E767_9ACTN</name>
<dbReference type="InterPro" id="IPR001647">
    <property type="entry name" value="HTH_TetR"/>
</dbReference>
<dbReference type="InterPro" id="IPR050109">
    <property type="entry name" value="HTH-type_TetR-like_transc_reg"/>
</dbReference>
<keyword evidence="1" id="KW-0805">Transcription regulation</keyword>
<dbReference type="SUPFAM" id="SSF46689">
    <property type="entry name" value="Homeodomain-like"/>
    <property type="match status" value="1"/>
</dbReference>
<gene>
    <name evidence="6" type="ORF">ACFO8L_00170</name>
</gene>
<dbReference type="Proteomes" id="UP001595891">
    <property type="component" value="Unassembled WGS sequence"/>
</dbReference>
<evidence type="ECO:0000313" key="6">
    <source>
        <dbReference type="EMBL" id="MFC4584467.1"/>
    </source>
</evidence>
<dbReference type="InterPro" id="IPR009057">
    <property type="entry name" value="Homeodomain-like_sf"/>
</dbReference>
<dbReference type="PROSITE" id="PS50977">
    <property type="entry name" value="HTH_TETR_2"/>
    <property type="match status" value="1"/>
</dbReference>
<keyword evidence="3" id="KW-0804">Transcription</keyword>
<feature type="domain" description="HTH tetR-type" evidence="5">
    <location>
        <begin position="7"/>
        <end position="66"/>
    </location>
</feature>
<dbReference type="Pfam" id="PF21597">
    <property type="entry name" value="TetR_C_43"/>
    <property type="match status" value="1"/>
</dbReference>
<dbReference type="Gene3D" id="1.10.357.10">
    <property type="entry name" value="Tetracycline Repressor, domain 2"/>
    <property type="match status" value="1"/>
</dbReference>
<dbReference type="RefSeq" id="WP_262841774.1">
    <property type="nucleotide sequence ID" value="NZ_JANZYP010000007.1"/>
</dbReference>
<evidence type="ECO:0000256" key="4">
    <source>
        <dbReference type="PROSITE-ProRule" id="PRU00335"/>
    </source>
</evidence>
<organism evidence="6 7">
    <name type="scientific">Sphaerisporangium corydalis</name>
    <dbReference type="NCBI Taxonomy" id="1441875"/>
    <lineage>
        <taxon>Bacteria</taxon>
        <taxon>Bacillati</taxon>
        <taxon>Actinomycetota</taxon>
        <taxon>Actinomycetes</taxon>
        <taxon>Streptosporangiales</taxon>
        <taxon>Streptosporangiaceae</taxon>
        <taxon>Sphaerisporangium</taxon>
    </lineage>
</organism>
<dbReference type="EMBL" id="JBHSFN010000001">
    <property type="protein sequence ID" value="MFC4584467.1"/>
    <property type="molecule type" value="Genomic_DNA"/>
</dbReference>
<keyword evidence="7" id="KW-1185">Reference proteome</keyword>
<dbReference type="SUPFAM" id="SSF48498">
    <property type="entry name" value="Tetracyclin repressor-like, C-terminal domain"/>
    <property type="match status" value="1"/>
</dbReference>